<dbReference type="InterPro" id="IPR039564">
    <property type="entry name" value="Peptidase_C39-like"/>
</dbReference>
<evidence type="ECO:0000259" key="1">
    <source>
        <dbReference type="Pfam" id="PF13529"/>
    </source>
</evidence>
<protein>
    <recommendedName>
        <fullName evidence="1">Peptidase C39-like domain-containing protein</fullName>
    </recommendedName>
</protein>
<accession>A0A269YFN4</accession>
<dbReference type="PANTHER" id="PTHR37806:SF1">
    <property type="entry name" value="PEPTIDASE C39-LIKE DOMAIN-CONTAINING PROTEIN"/>
    <property type="match status" value="1"/>
</dbReference>
<dbReference type="EMBL" id="NCXI01000029">
    <property type="protein sequence ID" value="PAK84342.1"/>
    <property type="molecule type" value="Genomic_DNA"/>
</dbReference>
<comment type="caution">
    <text evidence="2">The sequence shown here is derived from an EMBL/GenBank/DDBJ whole genome shotgun (WGS) entry which is preliminary data.</text>
</comment>
<reference evidence="2 3" key="1">
    <citation type="submission" date="2017-04" db="EMBL/GenBank/DDBJ databases">
        <title>Kefir bacterial isolates.</title>
        <authorList>
            <person name="Kim Y."/>
            <person name="Blasche S."/>
            <person name="Patil K.R."/>
        </authorList>
    </citation>
    <scope>NUCLEOTIDE SEQUENCE [LARGE SCALE GENOMIC DNA]</scope>
    <source>
        <strain evidence="2 3">OG2</strain>
    </source>
</reference>
<dbReference type="RefSeq" id="WP_095354586.1">
    <property type="nucleotide sequence ID" value="NZ_NCXI01000029.1"/>
</dbReference>
<dbReference type="Pfam" id="PF13529">
    <property type="entry name" value="Peptidase_C39_2"/>
    <property type="match status" value="1"/>
</dbReference>
<organism evidence="2 3">
    <name type="scientific">Lentilactobacillus parakefiri</name>
    <dbReference type="NCBI Taxonomy" id="152332"/>
    <lineage>
        <taxon>Bacteria</taxon>
        <taxon>Bacillati</taxon>
        <taxon>Bacillota</taxon>
        <taxon>Bacilli</taxon>
        <taxon>Lactobacillales</taxon>
        <taxon>Lactobacillaceae</taxon>
        <taxon>Lentilactobacillus</taxon>
    </lineage>
</organism>
<dbReference type="Proteomes" id="UP000216802">
    <property type="component" value="Unassembled WGS sequence"/>
</dbReference>
<dbReference type="Gene3D" id="3.90.70.10">
    <property type="entry name" value="Cysteine proteinases"/>
    <property type="match status" value="1"/>
</dbReference>
<evidence type="ECO:0000313" key="2">
    <source>
        <dbReference type="EMBL" id="PAK84342.1"/>
    </source>
</evidence>
<proteinExistence type="predicted"/>
<sequence length="164" mass="18418">MQPTQLSVHLIKQMPELPTGCEITAVTMMLQYAGNSVNKITLAHEMPYDSSDWNKGFVGDPFTENGDSIYPPALIKLVTKYAGNAVDLSDSSITQLKQFLVERHHPIVVWVGQFDGFATHALLMTGFDDQFIYYNDCWAGERTFTPTKAFADIRSKKMDLAISY</sequence>
<name>A0A269YFN4_9LACO</name>
<feature type="domain" description="Peptidase C39-like" evidence="1">
    <location>
        <begin position="6"/>
        <end position="138"/>
    </location>
</feature>
<gene>
    <name evidence="2" type="ORF">B8W98_05265</name>
</gene>
<dbReference type="AlphaFoldDB" id="A0A269YFN4"/>
<dbReference type="PANTHER" id="PTHR37806">
    <property type="entry name" value="LMO0724 PROTEIN"/>
    <property type="match status" value="1"/>
</dbReference>
<evidence type="ECO:0000313" key="3">
    <source>
        <dbReference type="Proteomes" id="UP000216802"/>
    </source>
</evidence>